<evidence type="ECO:0000313" key="2">
    <source>
        <dbReference type="Proteomes" id="UP000593576"/>
    </source>
</evidence>
<organism evidence="1 2">
    <name type="scientific">Gossypium schwendimanii</name>
    <name type="common">Cotton</name>
    <dbReference type="NCBI Taxonomy" id="34291"/>
    <lineage>
        <taxon>Eukaryota</taxon>
        <taxon>Viridiplantae</taxon>
        <taxon>Streptophyta</taxon>
        <taxon>Embryophyta</taxon>
        <taxon>Tracheophyta</taxon>
        <taxon>Spermatophyta</taxon>
        <taxon>Magnoliopsida</taxon>
        <taxon>eudicotyledons</taxon>
        <taxon>Gunneridae</taxon>
        <taxon>Pentapetalae</taxon>
        <taxon>rosids</taxon>
        <taxon>malvids</taxon>
        <taxon>Malvales</taxon>
        <taxon>Malvaceae</taxon>
        <taxon>Malvoideae</taxon>
        <taxon>Gossypium</taxon>
    </lineage>
</organism>
<gene>
    <name evidence="1" type="ORF">Goshw_012667</name>
</gene>
<proteinExistence type="predicted"/>
<comment type="caution">
    <text evidence="1">The sequence shown here is derived from an EMBL/GenBank/DDBJ whole genome shotgun (WGS) entry which is preliminary data.</text>
</comment>
<dbReference type="Proteomes" id="UP000593576">
    <property type="component" value="Unassembled WGS sequence"/>
</dbReference>
<evidence type="ECO:0000313" key="1">
    <source>
        <dbReference type="EMBL" id="MBA0853040.1"/>
    </source>
</evidence>
<accession>A0A7J9L2T8</accession>
<name>A0A7J9L2T8_GOSSC</name>
<feature type="non-terminal residue" evidence="1">
    <location>
        <position position="49"/>
    </location>
</feature>
<keyword evidence="2" id="KW-1185">Reference proteome</keyword>
<dbReference type="EMBL" id="JABFAF010000004">
    <property type="protein sequence ID" value="MBA0853040.1"/>
    <property type="molecule type" value="Genomic_DNA"/>
</dbReference>
<dbReference type="AlphaFoldDB" id="A0A7J9L2T8"/>
<protein>
    <submittedName>
        <fullName evidence="1">Uncharacterized protein</fullName>
    </submittedName>
</protein>
<reference evidence="1 2" key="1">
    <citation type="journal article" date="2019" name="Genome Biol. Evol.">
        <title>Insights into the evolution of the New World diploid cottons (Gossypium, subgenus Houzingenia) based on genome sequencing.</title>
        <authorList>
            <person name="Grover C.E."/>
            <person name="Arick M.A. 2nd"/>
            <person name="Thrash A."/>
            <person name="Conover J.L."/>
            <person name="Sanders W.S."/>
            <person name="Peterson D.G."/>
            <person name="Frelichowski J.E."/>
            <person name="Scheffler J.A."/>
            <person name="Scheffler B.E."/>
            <person name="Wendel J.F."/>
        </authorList>
    </citation>
    <scope>NUCLEOTIDE SEQUENCE [LARGE SCALE GENOMIC DNA]</scope>
    <source>
        <strain evidence="1">1</strain>
        <tissue evidence="1">Leaf</tissue>
    </source>
</reference>
<sequence length="49" mass="5185">MGGVFTFGEVKNSGGGEISTVAARLGIVVVRLETMVECVFEFKRSCSGE</sequence>